<organism evidence="3 4">
    <name type="scientific">Cryptococcus wingfieldii CBS 7118</name>
    <dbReference type="NCBI Taxonomy" id="1295528"/>
    <lineage>
        <taxon>Eukaryota</taxon>
        <taxon>Fungi</taxon>
        <taxon>Dikarya</taxon>
        <taxon>Basidiomycota</taxon>
        <taxon>Agaricomycotina</taxon>
        <taxon>Tremellomycetes</taxon>
        <taxon>Tremellales</taxon>
        <taxon>Cryptococcaceae</taxon>
        <taxon>Cryptococcus</taxon>
    </lineage>
</organism>
<dbReference type="SUPFAM" id="SSF103473">
    <property type="entry name" value="MFS general substrate transporter"/>
    <property type="match status" value="1"/>
</dbReference>
<feature type="transmembrane region" description="Helical" evidence="2">
    <location>
        <begin position="63"/>
        <end position="88"/>
    </location>
</feature>
<gene>
    <name evidence="3" type="ORF">L198_05881</name>
</gene>
<accession>A0A1E3IS12</accession>
<feature type="transmembrane region" description="Helical" evidence="2">
    <location>
        <begin position="157"/>
        <end position="174"/>
    </location>
</feature>
<dbReference type="OrthoDB" id="2213137at2759"/>
<feature type="transmembrane region" description="Helical" evidence="2">
    <location>
        <begin position="134"/>
        <end position="151"/>
    </location>
</feature>
<evidence type="ECO:0000313" key="3">
    <source>
        <dbReference type="EMBL" id="ODN91369.1"/>
    </source>
</evidence>
<dbReference type="GeneID" id="30195093"/>
<name>A0A1E3IS12_9TREE</name>
<dbReference type="RefSeq" id="XP_019029995.1">
    <property type="nucleotide sequence ID" value="XM_019177956.1"/>
</dbReference>
<keyword evidence="2" id="KW-1133">Transmembrane helix</keyword>
<evidence type="ECO:0000313" key="4">
    <source>
        <dbReference type="Proteomes" id="UP000094819"/>
    </source>
</evidence>
<reference evidence="3 4" key="1">
    <citation type="submission" date="2016-06" db="EMBL/GenBank/DDBJ databases">
        <title>Evolution of pathogenesis and genome organization in the Tremellales.</title>
        <authorList>
            <person name="Cuomo C."/>
            <person name="Litvintseva A."/>
            <person name="Heitman J."/>
            <person name="Chen Y."/>
            <person name="Sun S."/>
            <person name="Springer D."/>
            <person name="Dromer F."/>
            <person name="Young S."/>
            <person name="Zeng Q."/>
            <person name="Chapman S."/>
            <person name="Gujja S."/>
            <person name="Saif S."/>
            <person name="Birren B."/>
        </authorList>
    </citation>
    <scope>NUCLEOTIDE SEQUENCE [LARGE SCALE GENOMIC DNA]</scope>
    <source>
        <strain evidence="3 4">CBS 7118</strain>
    </source>
</reference>
<dbReference type="EMBL" id="AWGH01000019">
    <property type="protein sequence ID" value="ODN91369.1"/>
    <property type="molecule type" value="Genomic_DNA"/>
</dbReference>
<keyword evidence="2" id="KW-0472">Membrane</keyword>
<proteinExistence type="predicted"/>
<dbReference type="Proteomes" id="UP000094819">
    <property type="component" value="Unassembled WGS sequence"/>
</dbReference>
<evidence type="ECO:0000256" key="1">
    <source>
        <dbReference type="SAM" id="MobiDB-lite"/>
    </source>
</evidence>
<sequence length="247" mass="26923">MATPQHQPHVSEEAIELSDLRKSSSAIPLVPIVSYHCTNDHKDIEPIAQYVLPPVDGGKKESIFLVAATMIAVLVWGILFAVGVLLAFWTSTLFPNQSSSTLTLVAKLQTGLLYMNSAVIGPFLTAVPRWQRTFQVMGILAASVALMASAFSSKPWHILVTIGLLYPLAVRLSHASNLSEEQRKALESVPSRSRGSASTPSRSAQSQSNQSMFQPSFSNQQSEADTMFSSFSRMDSGDLEERAPKEK</sequence>
<dbReference type="InterPro" id="IPR036259">
    <property type="entry name" value="MFS_trans_sf"/>
</dbReference>
<feature type="transmembrane region" description="Helical" evidence="2">
    <location>
        <begin position="108"/>
        <end position="127"/>
    </location>
</feature>
<comment type="caution">
    <text evidence="3">The sequence shown here is derived from an EMBL/GenBank/DDBJ whole genome shotgun (WGS) entry which is preliminary data.</text>
</comment>
<feature type="compositionally biased region" description="Basic and acidic residues" evidence="1">
    <location>
        <begin position="235"/>
        <end position="247"/>
    </location>
</feature>
<feature type="compositionally biased region" description="Polar residues" evidence="1">
    <location>
        <begin position="190"/>
        <end position="233"/>
    </location>
</feature>
<feature type="region of interest" description="Disordered" evidence="1">
    <location>
        <begin position="183"/>
        <end position="247"/>
    </location>
</feature>
<protein>
    <submittedName>
        <fullName evidence="3">Uncharacterized protein</fullName>
    </submittedName>
</protein>
<keyword evidence="2" id="KW-0812">Transmembrane</keyword>
<evidence type="ECO:0000256" key="2">
    <source>
        <dbReference type="SAM" id="Phobius"/>
    </source>
</evidence>
<keyword evidence="4" id="KW-1185">Reference proteome</keyword>
<dbReference type="AlphaFoldDB" id="A0A1E3IS12"/>